<dbReference type="InterPro" id="IPR038694">
    <property type="entry name" value="DUF427_sf"/>
</dbReference>
<dbReference type="EMBL" id="CM000833">
    <property type="protein sequence ID" value="EET05290.1"/>
    <property type="molecule type" value="Genomic_DNA"/>
</dbReference>
<dbReference type="PANTHER" id="PTHR34310">
    <property type="entry name" value="DUF427 DOMAIN PROTEIN (AFU_ORTHOLOGUE AFUA_3G02220)"/>
    <property type="match status" value="1"/>
</dbReference>
<dbReference type="Proteomes" id="UP000001812">
    <property type="component" value="Chromosome II"/>
</dbReference>
<gene>
    <name evidence="2" type="ORF">BURPS1710A_A0104</name>
</gene>
<feature type="domain" description="DUF427" evidence="1">
    <location>
        <begin position="141"/>
        <end position="233"/>
    </location>
</feature>
<sequence>MWQTRGAALLGRAVRCMRQKKSGTSPNAVVYPKETARIADARMSSASGHETCARPMASDPCALLSMVVRIAINGVCNGDCSFARTLEFAARASHAAPRRRTMCRHPMCFATGDAFMTSSTHPVKMPGPDHPITIEATGARVVVKAGGHTIADTRDALTLREASYPAVQYVPRKDVDLARLERTTHESYCPYKGDASYYSIKGVGERGVNAVWSYETPHDAVEQIAGRLAFYPDRVDSITIG</sequence>
<proteinExistence type="predicted"/>
<dbReference type="Gene3D" id="2.170.150.40">
    <property type="entry name" value="Domain of unknown function (DUF427)"/>
    <property type="match status" value="1"/>
</dbReference>
<evidence type="ECO:0000313" key="2">
    <source>
        <dbReference type="EMBL" id="EET05290.1"/>
    </source>
</evidence>
<evidence type="ECO:0000259" key="1">
    <source>
        <dbReference type="Pfam" id="PF04248"/>
    </source>
</evidence>
<name>A0A0E1VWH3_BURPE</name>
<dbReference type="InterPro" id="IPR007361">
    <property type="entry name" value="DUF427"/>
</dbReference>
<dbReference type="PANTHER" id="PTHR34310:SF9">
    <property type="entry name" value="BLR5716 PROTEIN"/>
    <property type="match status" value="1"/>
</dbReference>
<accession>A0A0E1VWH3</accession>
<dbReference type="AlphaFoldDB" id="A0A0E1VWH3"/>
<reference evidence="2" key="1">
    <citation type="submission" date="2009-05" db="EMBL/GenBank/DDBJ databases">
        <authorList>
            <person name="Harkins D.M."/>
            <person name="DeShazer D."/>
            <person name="Woods D.E."/>
            <person name="Brinkac L.M."/>
            <person name="Brown K.A."/>
            <person name="Hung G.C."/>
            <person name="Tuanyok A."/>
            <person name="Zhang B."/>
            <person name="Nierman W.C."/>
        </authorList>
    </citation>
    <scope>NUCLEOTIDE SEQUENCE [LARGE SCALE GENOMIC DNA]</scope>
    <source>
        <strain evidence="2">1710a</strain>
    </source>
</reference>
<dbReference type="HOGENOM" id="CLU_1150164_0_0_4"/>
<protein>
    <recommendedName>
        <fullName evidence="1">DUF427 domain-containing protein</fullName>
    </recommendedName>
</protein>
<organism evidence="2">
    <name type="scientific">Burkholderia pseudomallei 1710a</name>
    <dbReference type="NCBI Taxonomy" id="320371"/>
    <lineage>
        <taxon>Bacteria</taxon>
        <taxon>Pseudomonadati</taxon>
        <taxon>Pseudomonadota</taxon>
        <taxon>Betaproteobacteria</taxon>
        <taxon>Burkholderiales</taxon>
        <taxon>Burkholderiaceae</taxon>
        <taxon>Burkholderia</taxon>
        <taxon>pseudomallei group</taxon>
    </lineage>
</organism>
<dbReference type="Pfam" id="PF04248">
    <property type="entry name" value="NTP_transf_9"/>
    <property type="match status" value="1"/>
</dbReference>